<dbReference type="EMBL" id="UYIG01000057">
    <property type="protein sequence ID" value="VDG27782.1"/>
    <property type="molecule type" value="Genomic_DNA"/>
</dbReference>
<accession>A0A660DXB4</accession>
<protein>
    <submittedName>
        <fullName evidence="1">Uncharacterized protein</fullName>
    </submittedName>
</protein>
<dbReference type="AlphaFoldDB" id="A0A660DXB4"/>
<evidence type="ECO:0000313" key="1">
    <source>
        <dbReference type="EMBL" id="VDG27782.1"/>
    </source>
</evidence>
<gene>
    <name evidence="1" type="ORF">MUDAN_MDHGFNIF_02606</name>
</gene>
<dbReference type="Proteomes" id="UP000289996">
    <property type="component" value="Unassembled WGS sequence"/>
</dbReference>
<sequence length="49" mass="5383">MKKVGQQLLAASLVLVGGHRLGTAGRSSTYKLYIAKVFPAYLVSLCWTW</sequence>
<name>A0A660DXB4_9LACO</name>
<organism evidence="1 2">
    <name type="scientific">Lactiplantibacillus mudanjiangensis</name>
    <dbReference type="NCBI Taxonomy" id="1296538"/>
    <lineage>
        <taxon>Bacteria</taxon>
        <taxon>Bacillati</taxon>
        <taxon>Bacillota</taxon>
        <taxon>Bacilli</taxon>
        <taxon>Lactobacillales</taxon>
        <taxon>Lactobacillaceae</taxon>
        <taxon>Lactiplantibacillus</taxon>
    </lineage>
</organism>
<dbReference type="RefSeq" id="WP_165450018.1">
    <property type="nucleotide sequence ID" value="NZ_UYIG01000057.1"/>
</dbReference>
<evidence type="ECO:0000313" key="2">
    <source>
        <dbReference type="Proteomes" id="UP000289996"/>
    </source>
</evidence>
<proteinExistence type="predicted"/>
<reference evidence="1 2" key="1">
    <citation type="submission" date="2018-11" db="EMBL/GenBank/DDBJ databases">
        <authorList>
            <person name="Wuyts S."/>
        </authorList>
    </citation>
    <scope>NUCLEOTIDE SEQUENCE [LARGE SCALE GENOMIC DNA]</scope>
    <source>
        <strain evidence="1">Lactobacillus mudanjiangensis AMBF249</strain>
    </source>
</reference>
<keyword evidence="2" id="KW-1185">Reference proteome</keyword>